<dbReference type="InterPro" id="IPR050209">
    <property type="entry name" value="Rab_GTPases_membrane_traffic"/>
</dbReference>
<evidence type="ECO:0000313" key="3">
    <source>
        <dbReference type="EMBL" id="MCE3531155.1"/>
    </source>
</evidence>
<reference evidence="3 4" key="1">
    <citation type="journal article" date="2024" name="Pathogens">
        <title>Characterization of a Novel Species of Legionella Isolated from a Healthcare Facility: Legionella resiliens sp. nov.</title>
        <authorList>
            <person name="Cristino S."/>
            <person name="Pascale M.R."/>
            <person name="Marino F."/>
            <person name="Derelitto C."/>
            <person name="Salaris S."/>
            <person name="Orsini M."/>
            <person name="Squarzoni S."/>
            <person name="Grottola A."/>
            <person name="Girolamini L."/>
        </authorList>
    </citation>
    <scope>NUCLEOTIDE SEQUENCE [LARGE SCALE GENOMIC DNA]</scope>
    <source>
        <strain evidence="3 4">8cVS16</strain>
    </source>
</reference>
<proteinExistence type="predicted"/>
<dbReference type="SUPFAM" id="SSF81383">
    <property type="entry name" value="F-box domain"/>
    <property type="match status" value="1"/>
</dbReference>
<protein>
    <recommendedName>
        <fullName evidence="2">F-box domain-containing protein</fullName>
    </recommendedName>
</protein>
<dbReference type="Proteomes" id="UP001320170">
    <property type="component" value="Unassembled WGS sequence"/>
</dbReference>
<dbReference type="EMBL" id="JAJTND010000001">
    <property type="protein sequence ID" value="MCE3531155.1"/>
    <property type="molecule type" value="Genomic_DNA"/>
</dbReference>
<organism evidence="3 4">
    <name type="scientific">Legionella resiliens</name>
    <dbReference type="NCBI Taxonomy" id="2905958"/>
    <lineage>
        <taxon>Bacteria</taxon>
        <taxon>Pseudomonadati</taxon>
        <taxon>Pseudomonadota</taxon>
        <taxon>Gammaproteobacteria</taxon>
        <taxon>Legionellales</taxon>
        <taxon>Legionellaceae</taxon>
        <taxon>Legionella</taxon>
    </lineage>
</organism>
<feature type="coiled-coil region" evidence="1">
    <location>
        <begin position="49"/>
        <end position="83"/>
    </location>
</feature>
<sequence length="432" mass="50351">MNSRITYFQEQINLIHAIYLLLEQSYDYLRRFDSQSPHEPNGISQLLKIKQVLEEHTGLVNNLQEMLKELKQQKDNKSAFKSLSAEIGMRVEKLLVDIIDLSCPVSSQTVFKKQYSMLLAKTFSSLQSEEKSLVTQFTSTLTGSPTIKQFKVGLKKYIAELTLAIQQKQKVIERELPQEIQNELITIRAGSFSKLPREITAYVTSFFKPNDLCRLSETGQFFRKITEIPRANWKTSFEKSITPIIVNLIGDTDIGIKSLICRLAENKFIDSNMTQIEKSHVRNDKKYGSLLLRYQSPLVQGRDYPMTHNAAPYYRKQYMGDKIHLLCFDISSRESFNHLRFWYEDLFRYNEYNPRFRFLFVGLKGDADSARQVSKQEATELAESFYTVYIETSAKEEIGLDKLKFQIIETYMESHKSMLVKQKEEFHYSAKP</sequence>
<dbReference type="SUPFAM" id="SSF52540">
    <property type="entry name" value="P-loop containing nucleoside triphosphate hydrolases"/>
    <property type="match status" value="1"/>
</dbReference>
<accession>A0ABS8X1K1</accession>
<keyword evidence="4" id="KW-1185">Reference proteome</keyword>
<evidence type="ECO:0000313" key="4">
    <source>
        <dbReference type="Proteomes" id="UP001320170"/>
    </source>
</evidence>
<dbReference type="PANTHER" id="PTHR47979">
    <property type="entry name" value="DRAB11-RELATED"/>
    <property type="match status" value="1"/>
</dbReference>
<dbReference type="RefSeq" id="WP_232890325.1">
    <property type="nucleotide sequence ID" value="NZ_JAJSPM010000001.1"/>
</dbReference>
<gene>
    <name evidence="3" type="ORF">LXO92_02045</name>
</gene>
<name>A0ABS8X1K1_9GAMM</name>
<dbReference type="PROSITE" id="PS51419">
    <property type="entry name" value="RAB"/>
    <property type="match status" value="1"/>
</dbReference>
<dbReference type="SMART" id="SM00175">
    <property type="entry name" value="RAB"/>
    <property type="match status" value="1"/>
</dbReference>
<dbReference type="InterPro" id="IPR001806">
    <property type="entry name" value="Small_GTPase"/>
</dbReference>
<dbReference type="SMART" id="SM00173">
    <property type="entry name" value="RAS"/>
    <property type="match status" value="1"/>
</dbReference>
<dbReference type="InterPro" id="IPR001810">
    <property type="entry name" value="F-box_dom"/>
</dbReference>
<dbReference type="SMART" id="SM00174">
    <property type="entry name" value="RHO"/>
    <property type="match status" value="1"/>
</dbReference>
<comment type="caution">
    <text evidence="3">The sequence shown here is derived from an EMBL/GenBank/DDBJ whole genome shotgun (WGS) entry which is preliminary data.</text>
</comment>
<feature type="domain" description="F-box" evidence="2">
    <location>
        <begin position="189"/>
        <end position="236"/>
    </location>
</feature>
<dbReference type="InterPro" id="IPR036047">
    <property type="entry name" value="F-box-like_dom_sf"/>
</dbReference>
<evidence type="ECO:0000256" key="1">
    <source>
        <dbReference type="SAM" id="Coils"/>
    </source>
</evidence>
<dbReference type="InterPro" id="IPR027417">
    <property type="entry name" value="P-loop_NTPase"/>
</dbReference>
<evidence type="ECO:0000259" key="2">
    <source>
        <dbReference type="PROSITE" id="PS50181"/>
    </source>
</evidence>
<dbReference type="PROSITE" id="PS51421">
    <property type="entry name" value="RAS"/>
    <property type="match status" value="1"/>
</dbReference>
<dbReference type="Gene3D" id="3.40.50.300">
    <property type="entry name" value="P-loop containing nucleotide triphosphate hydrolases"/>
    <property type="match status" value="1"/>
</dbReference>
<dbReference type="PROSITE" id="PS50181">
    <property type="entry name" value="FBOX"/>
    <property type="match status" value="1"/>
</dbReference>
<dbReference type="Pfam" id="PF00071">
    <property type="entry name" value="Ras"/>
    <property type="match status" value="1"/>
</dbReference>
<keyword evidence="1" id="KW-0175">Coiled coil</keyword>